<dbReference type="RefSeq" id="WP_010850190.1">
    <property type="nucleotide sequence ID" value="NZ_HF570956.1"/>
</dbReference>
<dbReference type="GO" id="GO:0046872">
    <property type="term" value="F:metal ion binding"/>
    <property type="evidence" value="ECO:0007669"/>
    <property type="project" value="InterPro"/>
</dbReference>
<dbReference type="AlphaFoldDB" id="N0E3H6"/>
<dbReference type="Proteomes" id="UP000013167">
    <property type="component" value="Unassembled WGS sequence"/>
</dbReference>
<dbReference type="Gene3D" id="3.30.30.60">
    <property type="entry name" value="D-lysine 5,6-aminomutase beta subunit KamE, N-terminal domain"/>
    <property type="match status" value="1"/>
</dbReference>
<dbReference type="GO" id="GO:0046983">
    <property type="term" value="F:protein dimerization activity"/>
    <property type="evidence" value="ECO:0007669"/>
    <property type="project" value="InterPro"/>
</dbReference>
<protein>
    <submittedName>
        <fullName evidence="3">D-lysine 5,6-aminomutase beta subunit</fullName>
    </submittedName>
</protein>
<dbReference type="Pfam" id="PF16554">
    <property type="entry name" value="OAM_dimer"/>
    <property type="match status" value="1"/>
</dbReference>
<organism evidence="3 4">
    <name type="scientific">Phycicoccus elongatus Lp2</name>
    <dbReference type="NCBI Taxonomy" id="1193181"/>
    <lineage>
        <taxon>Bacteria</taxon>
        <taxon>Bacillati</taxon>
        <taxon>Actinomycetota</taxon>
        <taxon>Actinomycetes</taxon>
        <taxon>Micrococcales</taxon>
        <taxon>Intrasporangiaceae</taxon>
        <taxon>Phycicoccus</taxon>
    </lineage>
</organism>
<dbReference type="Gene3D" id="3.40.50.280">
    <property type="entry name" value="Cobalamin-binding domain"/>
    <property type="match status" value="1"/>
</dbReference>
<dbReference type="GO" id="GO:0031419">
    <property type="term" value="F:cobalamin binding"/>
    <property type="evidence" value="ECO:0007669"/>
    <property type="project" value="InterPro"/>
</dbReference>
<evidence type="ECO:0000313" key="3">
    <source>
        <dbReference type="EMBL" id="CCH70341.1"/>
    </source>
</evidence>
<dbReference type="eggNOG" id="COG2185">
    <property type="taxonomic scope" value="Bacteria"/>
</dbReference>
<name>N0E3H6_9MICO</name>
<proteinExistence type="predicted"/>
<dbReference type="InterPro" id="IPR036724">
    <property type="entry name" value="Cobalamin-bd_sf"/>
</dbReference>
<sequence length="286" mass="30701">MTPRTEAQEARNTTRHHIGERRIEDALPGEASLQEPSPLVRPYGDTTGDGMVQLSFTLPLPHDKRAEGAALQLASKMGMSAPLLVHAKAIGPKFTFFVVYGPVTHLVDVRAVEVAEREFDLLSSKEVNTAVKKHLRRKLVVVGACIGTDAHTVGIDAILNIKGFAGEKGLEYYRELDVHNLGAQVLVPELVNTARELKADAVLVSQVVTQRDAHIHNTTAMSAAFREAFPAGKVPLLVVGGPRFEEGSAGALGVDRIFGRGTTPGEVASYLVHALVTPPTTQRKGA</sequence>
<gene>
    <name evidence="3" type="ORF">BN10_560034</name>
</gene>
<dbReference type="Pfam" id="PF02310">
    <property type="entry name" value="B12-binding"/>
    <property type="match status" value="1"/>
</dbReference>
<evidence type="ECO:0000313" key="4">
    <source>
        <dbReference type="Proteomes" id="UP000013167"/>
    </source>
</evidence>
<feature type="region of interest" description="Disordered" evidence="1">
    <location>
        <begin position="1"/>
        <end position="38"/>
    </location>
</feature>
<dbReference type="InterPro" id="IPR036843">
    <property type="entry name" value="KamE_N_sf"/>
</dbReference>
<reference evidence="3 4" key="1">
    <citation type="journal article" date="2013" name="ISME J.">
        <title>A metabolic model for members of the genus Tetrasphaera involved in enhanced biological phosphorus removal.</title>
        <authorList>
            <person name="Kristiansen R."/>
            <person name="Nguyen H.T.T."/>
            <person name="Saunders A.M."/>
            <person name="Nielsen J.L."/>
            <person name="Wimmer R."/>
            <person name="Le V.Q."/>
            <person name="McIlroy S.J."/>
            <person name="Petrovski S."/>
            <person name="Seviour R.J."/>
            <person name="Calteau A."/>
            <person name="Nielsen K.L."/>
            <person name="Nielsen P.H."/>
        </authorList>
    </citation>
    <scope>NUCLEOTIDE SEQUENCE [LARGE SCALE GENOMIC DNA]</scope>
    <source>
        <strain evidence="3 4">Lp2</strain>
    </source>
</reference>
<dbReference type="SUPFAM" id="SSF52242">
    <property type="entry name" value="Cobalamin (vitamin B12)-binding domain"/>
    <property type="match status" value="1"/>
</dbReference>
<dbReference type="InterPro" id="IPR006158">
    <property type="entry name" value="Cobalamin-bd"/>
</dbReference>
<feature type="domain" description="B12-binding" evidence="2">
    <location>
        <begin position="138"/>
        <end position="282"/>
    </location>
</feature>
<dbReference type="SUPFAM" id="SSF117778">
    <property type="entry name" value="D-lysine 5,6-aminomutase beta subunit KamE, N-terminal domain"/>
    <property type="match status" value="1"/>
</dbReference>
<dbReference type="EMBL" id="CAIZ01000126">
    <property type="protein sequence ID" value="CCH70341.1"/>
    <property type="molecule type" value="Genomic_DNA"/>
</dbReference>
<dbReference type="OrthoDB" id="9782063at2"/>
<dbReference type="InterPro" id="IPR028991">
    <property type="entry name" value="KamE_N"/>
</dbReference>
<dbReference type="HOGENOM" id="CLU_065773_0_0_11"/>
<evidence type="ECO:0000256" key="1">
    <source>
        <dbReference type="SAM" id="MobiDB-lite"/>
    </source>
</evidence>
<comment type="caution">
    <text evidence="3">The sequence shown here is derived from an EMBL/GenBank/DDBJ whole genome shotgun (WGS) entry which is preliminary data.</text>
</comment>
<keyword evidence="4" id="KW-1185">Reference proteome</keyword>
<accession>N0E3H6</accession>
<evidence type="ECO:0000259" key="2">
    <source>
        <dbReference type="PROSITE" id="PS51332"/>
    </source>
</evidence>
<dbReference type="PROSITE" id="PS51332">
    <property type="entry name" value="B12_BINDING"/>
    <property type="match status" value="1"/>
</dbReference>
<dbReference type="STRING" id="1193181.BN10_560034"/>